<dbReference type="OrthoDB" id="3638057at2"/>
<accession>A0A229SCF8</accession>
<sequence>MGTGIERRTAAVPVAPLSALGRMGSAQWEVELDRGGALAVTGATGAWADELAVSSDPAAWLLGQGGLRSLTEGMIFAAGTVSGVGDKPEFLPARGPEIPDGPVHPALPARLKPAPGRELRMSGHERASERWVLRVLADGTLANGAGDFDPLDPGALKDTDDPAAVWRACFRDEDPDMWTETVEIVRSTIAAIPRPLVAACGWLGSVEISVKGEVVASGRHGGTLLGLLKDAGLKRDPYGAMRRLAGRLPEIGEPTPGVVITIGDRITPYTSRL</sequence>
<evidence type="ECO:0000313" key="2">
    <source>
        <dbReference type="Proteomes" id="UP000215223"/>
    </source>
</evidence>
<evidence type="ECO:0000313" key="1">
    <source>
        <dbReference type="EMBL" id="OXM56525.1"/>
    </source>
</evidence>
<name>A0A229SCF8_9PSEU</name>
<proteinExistence type="predicted"/>
<dbReference type="Proteomes" id="UP000215223">
    <property type="component" value="Unassembled WGS sequence"/>
</dbReference>
<keyword evidence="2" id="KW-1185">Reference proteome</keyword>
<reference evidence="1 2" key="1">
    <citation type="submission" date="2017-07" db="EMBL/GenBank/DDBJ databases">
        <title>Amycolatopsis thailandensis Genome sequencing and assembly.</title>
        <authorList>
            <person name="Kaur N."/>
            <person name="Mayilraj S."/>
        </authorList>
    </citation>
    <scope>NUCLEOTIDE SEQUENCE [LARGE SCALE GENOMIC DNA]</scope>
    <source>
        <strain evidence="1 2">JCM 16380</strain>
    </source>
</reference>
<protein>
    <submittedName>
        <fullName evidence="1">Uncharacterized protein</fullName>
    </submittedName>
</protein>
<dbReference type="EMBL" id="NMQT01000039">
    <property type="protein sequence ID" value="OXM56525.1"/>
    <property type="molecule type" value="Genomic_DNA"/>
</dbReference>
<organism evidence="1 2">
    <name type="scientific">Amycolatopsis thailandensis</name>
    <dbReference type="NCBI Taxonomy" id="589330"/>
    <lineage>
        <taxon>Bacteria</taxon>
        <taxon>Bacillati</taxon>
        <taxon>Actinomycetota</taxon>
        <taxon>Actinomycetes</taxon>
        <taxon>Pseudonocardiales</taxon>
        <taxon>Pseudonocardiaceae</taxon>
        <taxon>Amycolatopsis</taxon>
    </lineage>
</organism>
<gene>
    <name evidence="1" type="ORF">CFP71_12555</name>
</gene>
<comment type="caution">
    <text evidence="1">The sequence shown here is derived from an EMBL/GenBank/DDBJ whole genome shotgun (WGS) entry which is preliminary data.</text>
</comment>
<dbReference type="AlphaFoldDB" id="A0A229SCF8"/>
<dbReference type="RefSeq" id="WP_093934030.1">
    <property type="nucleotide sequence ID" value="NZ_NMQT01000039.1"/>
</dbReference>